<proteinExistence type="predicted"/>
<gene>
    <name evidence="1" type="ORF">ABS648_07745</name>
</gene>
<sequence length="122" mass="13665">MILTIDFPQDLRTEAMLQHVRIPCLCKVAADFAIAFAVTVPPSEGLVSGWDRRELELRAVAGAGGEYTHYSQGLITLEMIGERTYRIVDLEMFYTRFGWCAVIRDGKYAEPGAFWDEDGSGL</sequence>
<protein>
    <submittedName>
        <fullName evidence="1">Uncharacterized protein</fullName>
    </submittedName>
</protein>
<organism evidence="1">
    <name type="scientific">Pseudomonas solani</name>
    <dbReference type="NCBI Taxonomy" id="2731552"/>
    <lineage>
        <taxon>Bacteria</taxon>
        <taxon>Pseudomonadati</taxon>
        <taxon>Pseudomonadota</taxon>
        <taxon>Gammaproteobacteria</taxon>
        <taxon>Pseudomonadales</taxon>
        <taxon>Pseudomonadaceae</taxon>
        <taxon>Pseudomonas</taxon>
    </lineage>
</organism>
<name>A0AAU7YA32_9PSED</name>
<dbReference type="EMBL" id="CP158373">
    <property type="protein sequence ID" value="XBY65648.1"/>
    <property type="molecule type" value="Genomic_DNA"/>
</dbReference>
<accession>A0AAU7YA32</accession>
<dbReference type="AlphaFoldDB" id="A0AAU7YA32"/>
<dbReference type="RefSeq" id="WP_043242725.1">
    <property type="nucleotide sequence ID" value="NZ_CP158373.1"/>
</dbReference>
<reference evidence="1" key="1">
    <citation type="submission" date="2023-08" db="EMBL/GenBank/DDBJ databases">
        <title>Increased levels of nutrients transform a symbiont into a lethal pathobiont.</title>
        <authorList>
            <person name="Lachnit T."/>
            <person name="Ulrich L."/>
            <person name="Willmer F.M."/>
            <person name="Hasenbein T."/>
            <person name="Steiner L.X."/>
            <person name="Wolters M."/>
            <person name="Herbst E.M."/>
            <person name="Deines P."/>
        </authorList>
    </citation>
    <scope>NUCLEOTIDE SEQUENCE</scope>
    <source>
        <strain evidence="1">T3</strain>
    </source>
</reference>
<evidence type="ECO:0000313" key="1">
    <source>
        <dbReference type="EMBL" id="XBY65648.1"/>
    </source>
</evidence>